<dbReference type="InterPro" id="IPR032675">
    <property type="entry name" value="LRR_dom_sf"/>
</dbReference>
<evidence type="ECO:0000256" key="1">
    <source>
        <dbReference type="ARBA" id="ARBA00022614"/>
    </source>
</evidence>
<evidence type="ECO:0000313" key="6">
    <source>
        <dbReference type="Proteomes" id="UP000000305"/>
    </source>
</evidence>
<dbReference type="EMBL" id="GL734486">
    <property type="protein sequence ID" value="EFX61504.1"/>
    <property type="molecule type" value="Genomic_DNA"/>
</dbReference>
<dbReference type="GO" id="GO:0016020">
    <property type="term" value="C:membrane"/>
    <property type="evidence" value="ECO:0000318"/>
    <property type="project" value="GO_Central"/>
</dbReference>
<reference evidence="5 6" key="1">
    <citation type="journal article" date="2011" name="Science">
        <title>The ecoresponsive genome of Daphnia pulex.</title>
        <authorList>
            <person name="Colbourne J.K."/>
            <person name="Pfrender M.E."/>
            <person name="Gilbert D."/>
            <person name="Thomas W.K."/>
            <person name="Tucker A."/>
            <person name="Oakley T.H."/>
            <person name="Tokishita S."/>
            <person name="Aerts A."/>
            <person name="Arnold G.J."/>
            <person name="Basu M.K."/>
            <person name="Bauer D.J."/>
            <person name="Caceres C.E."/>
            <person name="Carmel L."/>
            <person name="Casola C."/>
            <person name="Choi J.H."/>
            <person name="Detter J.C."/>
            <person name="Dong Q."/>
            <person name="Dusheyko S."/>
            <person name="Eads B.D."/>
            <person name="Frohlich T."/>
            <person name="Geiler-Samerotte K.A."/>
            <person name="Gerlach D."/>
            <person name="Hatcher P."/>
            <person name="Jogdeo S."/>
            <person name="Krijgsveld J."/>
            <person name="Kriventseva E.V."/>
            <person name="Kultz D."/>
            <person name="Laforsch C."/>
            <person name="Lindquist E."/>
            <person name="Lopez J."/>
            <person name="Manak J.R."/>
            <person name="Muller J."/>
            <person name="Pangilinan J."/>
            <person name="Patwardhan R.P."/>
            <person name="Pitluck S."/>
            <person name="Pritham E.J."/>
            <person name="Rechtsteiner A."/>
            <person name="Rho M."/>
            <person name="Rogozin I.B."/>
            <person name="Sakarya O."/>
            <person name="Salamov A."/>
            <person name="Schaack S."/>
            <person name="Shapiro H."/>
            <person name="Shiga Y."/>
            <person name="Skalitzky C."/>
            <person name="Smith Z."/>
            <person name="Souvorov A."/>
            <person name="Sung W."/>
            <person name="Tang Z."/>
            <person name="Tsuchiya D."/>
            <person name="Tu H."/>
            <person name="Vos H."/>
            <person name="Wang M."/>
            <person name="Wolf Y.I."/>
            <person name="Yamagata H."/>
            <person name="Yamada T."/>
            <person name="Ye Y."/>
            <person name="Shaw J.R."/>
            <person name="Andrews J."/>
            <person name="Crease T.J."/>
            <person name="Tang H."/>
            <person name="Lucas S.M."/>
            <person name="Robertson H.M."/>
            <person name="Bork P."/>
            <person name="Koonin E.V."/>
            <person name="Zdobnov E.M."/>
            <person name="Grigoriev I.V."/>
            <person name="Lynch M."/>
            <person name="Boore J.L."/>
        </authorList>
    </citation>
    <scope>NUCLEOTIDE SEQUENCE [LARGE SCALE GENOMIC DNA]</scope>
</reference>
<dbReference type="PANTHER" id="PTHR24364:SF18">
    <property type="entry name" value="LP06937P"/>
    <property type="match status" value="1"/>
</dbReference>
<proteinExistence type="predicted"/>
<feature type="chain" id="PRO_5003238505" evidence="4">
    <location>
        <begin position="24"/>
        <end position="394"/>
    </location>
</feature>
<feature type="signal peptide" evidence="4">
    <location>
        <begin position="1"/>
        <end position="23"/>
    </location>
</feature>
<evidence type="ECO:0000256" key="4">
    <source>
        <dbReference type="SAM" id="SignalP"/>
    </source>
</evidence>
<name>E9I3C6_DAPPU</name>
<dbReference type="InterPro" id="IPR052286">
    <property type="entry name" value="Wnt_signaling_inhibitor"/>
</dbReference>
<sequence>MPAFHHSLLQVLVLGFLLTAVVADPRRQFDANDVRPAVVHDSKGALRHQRAACPEDYSPCLCELTANGIEVTCVDIPVADIANVFYRTRNIDLYQVVLTASGSGSVDLPADLLKDKRVERIYLGCQVNASPKLGLTIASSTFEFTRFNTTVFGILNCDLAGQTDMQYLNDFLILNTLRIDDCDNIEAIESLPTSTLPALKEMIVVNCTGLENVVFPDLTPARLELLQLEGNGLTDAAVNSILVSVASSSSSSSLQKLVLSNEYTMTKVPRIASFSKLALEDDDTWELLKENKVIVPESIKKILNDLNFSGIRALAKVNESSVMIEEYIRDVLGDPDVLEIMNKEEKPEKNYKYLDLSFHGARPSSNFHRGTKLHSKFCQRFAKKLSSVGQLSVK</sequence>
<keyword evidence="3" id="KW-0677">Repeat</keyword>
<accession>E9I3C6</accession>
<dbReference type="PANTHER" id="PTHR24364">
    <property type="entry name" value="LP06937P"/>
    <property type="match status" value="1"/>
</dbReference>
<gene>
    <name evidence="5" type="ORF">DAPPUDRAFT_339212</name>
</gene>
<keyword evidence="2 4" id="KW-0732">Signal</keyword>
<evidence type="ECO:0000313" key="5">
    <source>
        <dbReference type="EMBL" id="EFX61504.1"/>
    </source>
</evidence>
<dbReference type="SUPFAM" id="SSF52058">
    <property type="entry name" value="L domain-like"/>
    <property type="match status" value="1"/>
</dbReference>
<dbReference type="HOGENOM" id="CLU_057004_0_0_1"/>
<dbReference type="Gene3D" id="3.80.10.10">
    <property type="entry name" value="Ribonuclease Inhibitor"/>
    <property type="match status" value="1"/>
</dbReference>
<dbReference type="Proteomes" id="UP000000305">
    <property type="component" value="Unassembled WGS sequence"/>
</dbReference>
<evidence type="ECO:0000256" key="2">
    <source>
        <dbReference type="ARBA" id="ARBA00022729"/>
    </source>
</evidence>
<dbReference type="InParanoid" id="E9I3C6"/>
<organism evidence="5 6">
    <name type="scientific">Daphnia pulex</name>
    <name type="common">Water flea</name>
    <dbReference type="NCBI Taxonomy" id="6669"/>
    <lineage>
        <taxon>Eukaryota</taxon>
        <taxon>Metazoa</taxon>
        <taxon>Ecdysozoa</taxon>
        <taxon>Arthropoda</taxon>
        <taxon>Crustacea</taxon>
        <taxon>Branchiopoda</taxon>
        <taxon>Diplostraca</taxon>
        <taxon>Cladocera</taxon>
        <taxon>Anomopoda</taxon>
        <taxon>Daphniidae</taxon>
        <taxon>Daphnia</taxon>
    </lineage>
</organism>
<dbReference type="KEGG" id="dpx:DAPPUDRAFT_339212"/>
<dbReference type="AlphaFoldDB" id="E9I3C6"/>
<dbReference type="PhylomeDB" id="E9I3C6"/>
<keyword evidence="1" id="KW-0433">Leucine-rich repeat</keyword>
<evidence type="ECO:0000256" key="3">
    <source>
        <dbReference type="ARBA" id="ARBA00022737"/>
    </source>
</evidence>
<protein>
    <submittedName>
        <fullName evidence="5">Uncharacterized protein</fullName>
    </submittedName>
</protein>
<keyword evidence="6" id="KW-1185">Reference proteome</keyword>